<dbReference type="InterPro" id="IPR002559">
    <property type="entry name" value="Transposase_11"/>
</dbReference>
<feature type="domain" description="Transposase IS4-like" evidence="1">
    <location>
        <begin position="9"/>
        <end position="124"/>
    </location>
</feature>
<gene>
    <name evidence="2" type="ORF">BN52_06705</name>
</gene>
<dbReference type="STRING" id="1423751.FC38_GL000776"/>
<dbReference type="Proteomes" id="UP000009326">
    <property type="component" value="Unassembled WGS sequence"/>
</dbReference>
<accession>I7LCB5</accession>
<dbReference type="AlphaFoldDB" id="I7LCB5"/>
<sequence>MRLSVLMVIFFNYAVTKASVHDAKETVELMENTHPTNHYLLGDEGYLGKQLHNQLRQMGYELWTPYRKNMKGAKEHNNHQLMAVRRTIESDFSLLTYYNAENNRARSLTGFQARLEIAILAYNLAYCLERFN</sequence>
<comment type="caution">
    <text evidence="2">The sequence shown here is derived from an EMBL/GenBank/DDBJ whole genome shotgun (WGS) entry which is preliminary data.</text>
</comment>
<dbReference type="GO" id="GO:0004803">
    <property type="term" value="F:transposase activity"/>
    <property type="evidence" value="ECO:0007669"/>
    <property type="project" value="InterPro"/>
</dbReference>
<reference evidence="2 3" key="1">
    <citation type="submission" date="2012-06" db="EMBL/GenBank/DDBJ databases">
        <title>Draft genome sequence of Lactobacillus gigeriorum CRBIP 24.85T, isolated from chicken crop.</title>
        <authorList>
            <person name="Cousin S."/>
            <person name="Ma L."/>
            <person name="Creno S."/>
            <person name="Clermont D."/>
            <person name="Loux V."/>
            <person name="Bizet C."/>
            <person name="Bouchier C."/>
        </authorList>
    </citation>
    <scope>NUCLEOTIDE SEQUENCE [LARGE SCALE GENOMIC DNA]</scope>
    <source>
        <strain evidence="3">CRBIP 24.85T</strain>
    </source>
</reference>
<dbReference type="GO" id="GO:0003677">
    <property type="term" value="F:DNA binding"/>
    <property type="evidence" value="ECO:0007669"/>
    <property type="project" value="InterPro"/>
</dbReference>
<proteinExistence type="predicted"/>
<name>I7LCB5_9LACO</name>
<evidence type="ECO:0000313" key="3">
    <source>
        <dbReference type="Proteomes" id="UP000009326"/>
    </source>
</evidence>
<dbReference type="GO" id="GO:0006313">
    <property type="term" value="P:DNA transposition"/>
    <property type="evidence" value="ECO:0007669"/>
    <property type="project" value="InterPro"/>
</dbReference>
<evidence type="ECO:0000313" key="2">
    <source>
        <dbReference type="EMBL" id="CCI86346.1"/>
    </source>
</evidence>
<dbReference type="EMBL" id="CAKC01000013">
    <property type="protein sequence ID" value="CCI86346.1"/>
    <property type="molecule type" value="Genomic_DNA"/>
</dbReference>
<organism evidence="2 3">
    <name type="scientific">Lactobacillus gigeriorum DSM 23908 = CRBIP 24.85</name>
    <dbReference type="NCBI Taxonomy" id="1423751"/>
    <lineage>
        <taxon>Bacteria</taxon>
        <taxon>Bacillati</taxon>
        <taxon>Bacillota</taxon>
        <taxon>Bacilli</taxon>
        <taxon>Lactobacillales</taxon>
        <taxon>Lactobacillaceae</taxon>
        <taxon>Lactobacillus</taxon>
    </lineage>
</organism>
<dbReference type="Pfam" id="PF01609">
    <property type="entry name" value="DDE_Tnp_1"/>
    <property type="match status" value="1"/>
</dbReference>
<evidence type="ECO:0000259" key="1">
    <source>
        <dbReference type="Pfam" id="PF01609"/>
    </source>
</evidence>
<protein>
    <submittedName>
        <fullName evidence="2">Orf protein</fullName>
    </submittedName>
</protein>